<organism evidence="1">
    <name type="scientific">Myoviridae sp. ctCpP1</name>
    <dbReference type="NCBI Taxonomy" id="2825054"/>
    <lineage>
        <taxon>Viruses</taxon>
        <taxon>Duplodnaviria</taxon>
        <taxon>Heunggongvirae</taxon>
        <taxon>Uroviricota</taxon>
        <taxon>Caudoviricetes</taxon>
    </lineage>
</organism>
<protein>
    <submittedName>
        <fullName evidence="1">Uncharacterized protein</fullName>
    </submittedName>
</protein>
<name>A0A8S5V7E2_9CAUD</name>
<reference evidence="1" key="1">
    <citation type="journal article" date="2021" name="Proc. Natl. Acad. Sci. U.S.A.">
        <title>A Catalog of Tens of Thousands of Viruses from Human Metagenomes Reveals Hidden Associations with Chronic Diseases.</title>
        <authorList>
            <person name="Tisza M.J."/>
            <person name="Buck C.B."/>
        </authorList>
    </citation>
    <scope>NUCLEOTIDE SEQUENCE</scope>
    <source>
        <strain evidence="1">CtCpP1</strain>
    </source>
</reference>
<dbReference type="InterPro" id="IPR053746">
    <property type="entry name" value="Viral_HT_Connector_Assembly"/>
</dbReference>
<dbReference type="EMBL" id="BK016213">
    <property type="protein sequence ID" value="DAG02681.1"/>
    <property type="molecule type" value="Genomic_DNA"/>
</dbReference>
<proteinExistence type="predicted"/>
<dbReference type="Gene3D" id="1.10.246.150">
    <property type="match status" value="1"/>
</dbReference>
<sequence length="220" mass="24348">MIIDDTIRDRVGETAYDTWKDAALATLSTLICMSDFEQSITDMTGIVSQDGKHVHLPSWYSEIWSAKTTDNTPVRYKTTYDKSDGLTPSTSYTKTLTLTSEYPAGTEIIVNGRHGFKKLPAPLANILAAIIQADQSMADRSDSITSKKIEDVSVSYATSTQTTVERALAPYKALMDSWNLCLIQSDTGGIIDMPTPHHELPWWFNPQDYLGGDYAHGIAM</sequence>
<evidence type="ECO:0000313" key="1">
    <source>
        <dbReference type="EMBL" id="DAG02681.1"/>
    </source>
</evidence>
<accession>A0A8S5V7E2</accession>